<dbReference type="Pfam" id="PF19450">
    <property type="entry name" value="DUF5988"/>
    <property type="match status" value="1"/>
</dbReference>
<organism evidence="1 2">
    <name type="scientific">Streptomyces olivoverticillatus</name>
    <dbReference type="NCBI Taxonomy" id="66427"/>
    <lineage>
        <taxon>Bacteria</taxon>
        <taxon>Bacillati</taxon>
        <taxon>Actinomycetota</taxon>
        <taxon>Actinomycetes</taxon>
        <taxon>Kitasatosporales</taxon>
        <taxon>Streptomycetaceae</taxon>
        <taxon>Streptomyces</taxon>
    </lineage>
</organism>
<dbReference type="InterPro" id="IPR046030">
    <property type="entry name" value="DUF5988"/>
</dbReference>
<gene>
    <name evidence="1" type="ORF">FHS39_004543</name>
</gene>
<dbReference type="Proteomes" id="UP000556084">
    <property type="component" value="Unassembled WGS sequence"/>
</dbReference>
<accession>A0A7W7LS80</accession>
<evidence type="ECO:0000313" key="2">
    <source>
        <dbReference type="Proteomes" id="UP000556084"/>
    </source>
</evidence>
<reference evidence="1 2" key="1">
    <citation type="submission" date="2020-08" db="EMBL/GenBank/DDBJ databases">
        <title>Genomic Encyclopedia of Type Strains, Phase III (KMG-III): the genomes of soil and plant-associated and newly described type strains.</title>
        <authorList>
            <person name="Whitman W."/>
        </authorList>
    </citation>
    <scope>NUCLEOTIDE SEQUENCE [LARGE SCALE GENOMIC DNA]</scope>
    <source>
        <strain evidence="1 2">CECT 3266</strain>
    </source>
</reference>
<dbReference type="RefSeq" id="WP_158705858.1">
    <property type="nucleotide sequence ID" value="NZ_JACHJH010000007.1"/>
</dbReference>
<dbReference type="AlphaFoldDB" id="A0A7W7LS80"/>
<comment type="caution">
    <text evidence="1">The sequence shown here is derived from an EMBL/GenBank/DDBJ whole genome shotgun (WGS) entry which is preliminary data.</text>
</comment>
<name>A0A7W7LS80_9ACTN</name>
<dbReference type="EMBL" id="JACHJH010000007">
    <property type="protein sequence ID" value="MBB4895465.1"/>
    <property type="molecule type" value="Genomic_DNA"/>
</dbReference>
<sequence>MSRHTYVVLIGGPPGTPPLWNTPPATDLDRVKVPLGNGYEHFEFTGQYLEMAGEQIPVYGWCYRTFIAE</sequence>
<proteinExistence type="predicted"/>
<evidence type="ECO:0000313" key="1">
    <source>
        <dbReference type="EMBL" id="MBB4895465.1"/>
    </source>
</evidence>
<protein>
    <submittedName>
        <fullName evidence="1">Uncharacterized protein</fullName>
    </submittedName>
</protein>
<keyword evidence="2" id="KW-1185">Reference proteome</keyword>